<protein>
    <submittedName>
        <fullName evidence="1">Uncharacterized protein</fullName>
    </submittedName>
</protein>
<dbReference type="Proteomes" id="UP000242381">
    <property type="component" value="Unassembled WGS sequence"/>
</dbReference>
<evidence type="ECO:0000313" key="1">
    <source>
        <dbReference type="EMBL" id="ORE16620.1"/>
    </source>
</evidence>
<proteinExistence type="predicted"/>
<evidence type="ECO:0000313" key="2">
    <source>
        <dbReference type="Proteomes" id="UP000242381"/>
    </source>
</evidence>
<name>A0A1X0RX70_RHIZD</name>
<sequence length="220" mass="25443">MATLEVLLLIENIISQPKLTPVELDIGECYSRSVFTRDIPFLFGSSANDVKIRVYQQANILQCRIEYQHEVLVQQECYYQSEFQGHKLGESQWNQLNSHQLRIINNSFAFDHYFASVTNIFRVSRLLFSSFKSTNISFNAVSLSSSVMQDPRVYLQEHSLVSWNKRSVIIPRKREILHAPEVRLILQALPLDLFGRAEDQCDEFEHLATSGVPRSHHGSW</sequence>
<dbReference type="AlphaFoldDB" id="A0A1X0RX70"/>
<organism evidence="1 2">
    <name type="scientific">Rhizopus microsporus</name>
    <dbReference type="NCBI Taxonomy" id="58291"/>
    <lineage>
        <taxon>Eukaryota</taxon>
        <taxon>Fungi</taxon>
        <taxon>Fungi incertae sedis</taxon>
        <taxon>Mucoromycota</taxon>
        <taxon>Mucoromycotina</taxon>
        <taxon>Mucoromycetes</taxon>
        <taxon>Mucorales</taxon>
        <taxon>Mucorineae</taxon>
        <taxon>Rhizopodaceae</taxon>
        <taxon>Rhizopus</taxon>
    </lineage>
</organism>
<gene>
    <name evidence="1" type="ORF">BCV71DRAFT_236484</name>
</gene>
<reference evidence="1 2" key="1">
    <citation type="journal article" date="2016" name="Proc. Natl. Acad. Sci. U.S.A.">
        <title>Lipid metabolic changes in an early divergent fungus govern the establishment of a mutualistic symbiosis with endobacteria.</title>
        <authorList>
            <person name="Lastovetsky O.A."/>
            <person name="Gaspar M.L."/>
            <person name="Mondo S.J."/>
            <person name="LaButti K.M."/>
            <person name="Sandor L."/>
            <person name="Grigoriev I.V."/>
            <person name="Henry S.A."/>
            <person name="Pawlowska T.E."/>
        </authorList>
    </citation>
    <scope>NUCLEOTIDE SEQUENCE [LARGE SCALE GENOMIC DNA]</scope>
    <source>
        <strain evidence="1 2">ATCC 11559</strain>
    </source>
</reference>
<dbReference type="EMBL" id="KV921379">
    <property type="protein sequence ID" value="ORE16620.1"/>
    <property type="molecule type" value="Genomic_DNA"/>
</dbReference>
<accession>A0A1X0RX70</accession>